<accession>A0A3Q0FJQ6</accession>
<dbReference type="Pfam" id="PF17846">
    <property type="entry name" value="XRN_M"/>
    <property type="match status" value="1"/>
</dbReference>
<feature type="domain" description="Xrn1 helical" evidence="2">
    <location>
        <begin position="2"/>
        <end position="20"/>
    </location>
</feature>
<dbReference type="KEGG" id="vra:111242685"/>
<evidence type="ECO:0000259" key="2">
    <source>
        <dbReference type="Pfam" id="PF17846"/>
    </source>
</evidence>
<dbReference type="RefSeq" id="XP_022642909.1">
    <property type="nucleotide sequence ID" value="XM_022787188.1"/>
</dbReference>
<sequence length="216" mass="25290">MEGLCWICHYYYQGVSSWKWPRVSGAIVRYQLGEATHRFIKNILNIKSNDTSHGMLEQPPLHHKTNRLRLVRYGKYYGENASGYNGQYNHHGMMTTPKYGGHSDRQHFKIRDRLQREEQFHNVKTEFSALSMEERERPRSLRLPSSRPIANLQPWFVQNMDPSIPSTKWMTKPQPTNGMPTRNQEAALGPTAYDKQTKKVYQVKIRQLDTPKSAKQ</sequence>
<gene>
    <name evidence="4" type="primary">LOC111242685</name>
</gene>
<reference evidence="3" key="1">
    <citation type="journal article" date="2014" name="Nat. Commun.">
        <title>Genome sequence of mungbean and insights into evolution within Vigna species.</title>
        <authorList>
            <person name="Kang Y.J."/>
            <person name="Kim S.K."/>
            <person name="Kim M.Y."/>
            <person name="Lestari P."/>
            <person name="Kim K.H."/>
            <person name="Ha B.K."/>
            <person name="Jun T.H."/>
            <person name="Hwang W.J."/>
            <person name="Lee T."/>
            <person name="Lee J."/>
            <person name="Shim S."/>
            <person name="Yoon M.Y."/>
            <person name="Jang Y.E."/>
            <person name="Han K.S."/>
            <person name="Taeprayoon P."/>
            <person name="Yoon N."/>
            <person name="Somta P."/>
            <person name="Tanya P."/>
            <person name="Kim K.S."/>
            <person name="Gwag J.G."/>
            <person name="Moon J.K."/>
            <person name="Lee Y.H."/>
            <person name="Park B.S."/>
            <person name="Bombarely A."/>
            <person name="Doyle J.J."/>
            <person name="Jackson S.A."/>
            <person name="Schafleitner R."/>
            <person name="Srinives P."/>
            <person name="Varshney R.K."/>
            <person name="Lee S.H."/>
        </authorList>
    </citation>
    <scope>NUCLEOTIDE SEQUENCE [LARGE SCALE GENOMIC DNA]</scope>
    <source>
        <strain evidence="3">cv. VC1973A</strain>
    </source>
</reference>
<feature type="compositionally biased region" description="Polar residues" evidence="1">
    <location>
        <begin position="171"/>
        <end position="184"/>
    </location>
</feature>
<reference evidence="4" key="2">
    <citation type="submission" date="2025-08" db="UniProtKB">
        <authorList>
            <consortium name="RefSeq"/>
        </authorList>
    </citation>
    <scope>IDENTIFICATION</scope>
    <source>
        <tissue evidence="4">Leaf</tissue>
    </source>
</reference>
<organism evidence="3 4">
    <name type="scientific">Vigna radiata var. radiata</name>
    <name type="common">Mung bean</name>
    <name type="synonym">Phaseolus aureus</name>
    <dbReference type="NCBI Taxonomy" id="3916"/>
    <lineage>
        <taxon>Eukaryota</taxon>
        <taxon>Viridiplantae</taxon>
        <taxon>Streptophyta</taxon>
        <taxon>Embryophyta</taxon>
        <taxon>Tracheophyta</taxon>
        <taxon>Spermatophyta</taxon>
        <taxon>Magnoliopsida</taxon>
        <taxon>eudicotyledons</taxon>
        <taxon>Gunneridae</taxon>
        <taxon>Pentapetalae</taxon>
        <taxon>rosids</taxon>
        <taxon>fabids</taxon>
        <taxon>Fabales</taxon>
        <taxon>Fabaceae</taxon>
        <taxon>Papilionoideae</taxon>
        <taxon>50 kb inversion clade</taxon>
        <taxon>NPAAA clade</taxon>
        <taxon>indigoferoid/millettioid clade</taxon>
        <taxon>Phaseoleae</taxon>
        <taxon>Vigna</taxon>
    </lineage>
</organism>
<evidence type="ECO:0000313" key="4">
    <source>
        <dbReference type="RefSeq" id="XP_022642909.1"/>
    </source>
</evidence>
<name>A0A3Q0FJQ6_VIGRR</name>
<feature type="region of interest" description="Disordered" evidence="1">
    <location>
        <begin position="171"/>
        <end position="196"/>
    </location>
</feature>
<dbReference type="AlphaFoldDB" id="A0A3Q0FJQ6"/>
<keyword evidence="3" id="KW-1185">Reference proteome</keyword>
<evidence type="ECO:0000313" key="3">
    <source>
        <dbReference type="Proteomes" id="UP000087766"/>
    </source>
</evidence>
<proteinExistence type="predicted"/>
<evidence type="ECO:0000256" key="1">
    <source>
        <dbReference type="SAM" id="MobiDB-lite"/>
    </source>
</evidence>
<dbReference type="STRING" id="3916.A0A3Q0FJQ6"/>
<dbReference type="InterPro" id="IPR041412">
    <property type="entry name" value="Xrn1_helical"/>
</dbReference>
<protein>
    <submittedName>
        <fullName evidence="4">5'-3' exoribonuclease 4-like</fullName>
    </submittedName>
</protein>
<dbReference type="Proteomes" id="UP000087766">
    <property type="component" value="Chromosome 10"/>
</dbReference>
<dbReference type="GeneID" id="111242685"/>